<feature type="transmembrane region" description="Helical" evidence="6">
    <location>
        <begin position="12"/>
        <end position="33"/>
    </location>
</feature>
<keyword evidence="3 6" id="KW-0812">Transmembrane</keyword>
<evidence type="ECO:0000256" key="2">
    <source>
        <dbReference type="ARBA" id="ARBA00007839"/>
    </source>
</evidence>
<dbReference type="GO" id="GO:0005744">
    <property type="term" value="C:TIM23 mitochondrial import inner membrane translocase complex"/>
    <property type="evidence" value="ECO:0007669"/>
    <property type="project" value="TreeGrafter"/>
</dbReference>
<dbReference type="SMART" id="SM01378">
    <property type="entry name" value="Romo1"/>
    <property type="match status" value="1"/>
</dbReference>
<comment type="similarity">
    <text evidence="2">Belongs to the MGR2 family.</text>
</comment>
<evidence type="ECO:0000256" key="1">
    <source>
        <dbReference type="ARBA" id="ARBA00004370"/>
    </source>
</evidence>
<dbReference type="PANTHER" id="PTHR28525:SF1">
    <property type="entry name" value="REACTIVE OXYGEN SPECIES MODULATOR 1"/>
    <property type="match status" value="1"/>
</dbReference>
<comment type="subcellular location">
    <subcellularLocation>
        <location evidence="1">Membrane</location>
    </subcellularLocation>
</comment>
<accession>A0A8H4BQT1</accession>
<evidence type="ECO:0000313" key="7">
    <source>
        <dbReference type="EMBL" id="KAF1806890.1"/>
    </source>
</evidence>
<evidence type="ECO:0000256" key="3">
    <source>
        <dbReference type="ARBA" id="ARBA00022692"/>
    </source>
</evidence>
<organism evidence="7 8">
    <name type="scientific">Mucor circinelloides f. lusitanicus</name>
    <name type="common">Mucor racemosus var. lusitanicus</name>
    <dbReference type="NCBI Taxonomy" id="29924"/>
    <lineage>
        <taxon>Eukaryota</taxon>
        <taxon>Fungi</taxon>
        <taxon>Fungi incertae sedis</taxon>
        <taxon>Mucoromycota</taxon>
        <taxon>Mucoromycotina</taxon>
        <taxon>Mucoromycetes</taxon>
        <taxon>Mucorales</taxon>
        <taxon>Mucorineae</taxon>
        <taxon>Mucoraceae</taxon>
        <taxon>Mucor</taxon>
    </lineage>
</organism>
<dbReference type="InterPro" id="IPR018450">
    <property type="entry name" value="Romo1/Mgr2"/>
</dbReference>
<feature type="transmembrane region" description="Helical" evidence="6">
    <location>
        <begin position="45"/>
        <end position="67"/>
    </location>
</feature>
<keyword evidence="4 6" id="KW-1133">Transmembrane helix</keyword>
<protein>
    <submittedName>
        <fullName evidence="7">Reactive mitochondrial oxygen species modulator 1-domain-containing protein</fullName>
    </submittedName>
</protein>
<dbReference type="GO" id="GO:0045039">
    <property type="term" value="P:protein insertion into mitochondrial inner membrane"/>
    <property type="evidence" value="ECO:0007669"/>
    <property type="project" value="TreeGrafter"/>
</dbReference>
<gene>
    <name evidence="7" type="ORF">FB192DRAFT_1317290</name>
</gene>
<dbReference type="EMBL" id="JAAECE010000001">
    <property type="protein sequence ID" value="KAF1806890.1"/>
    <property type="molecule type" value="Genomic_DNA"/>
</dbReference>
<dbReference type="Proteomes" id="UP000469890">
    <property type="component" value="Unassembled WGS sequence"/>
</dbReference>
<evidence type="ECO:0000256" key="6">
    <source>
        <dbReference type="SAM" id="Phobius"/>
    </source>
</evidence>
<dbReference type="AlphaFoldDB" id="A0A8H4BQT1"/>
<evidence type="ECO:0000256" key="5">
    <source>
        <dbReference type="ARBA" id="ARBA00023136"/>
    </source>
</evidence>
<dbReference type="Pfam" id="PF10247">
    <property type="entry name" value="Romo1"/>
    <property type="match status" value="1"/>
</dbReference>
<dbReference type="GO" id="GO:0030150">
    <property type="term" value="P:protein import into mitochondrial matrix"/>
    <property type="evidence" value="ECO:0007669"/>
    <property type="project" value="TreeGrafter"/>
</dbReference>
<keyword evidence="5 6" id="KW-0472">Membrane</keyword>
<evidence type="ECO:0000313" key="8">
    <source>
        <dbReference type="Proteomes" id="UP000469890"/>
    </source>
</evidence>
<reference evidence="7 8" key="1">
    <citation type="submission" date="2019-09" db="EMBL/GenBank/DDBJ databases">
        <authorList>
            <consortium name="DOE Joint Genome Institute"/>
            <person name="Mondo S.J."/>
            <person name="Navarro-Mendoza M.I."/>
            <person name="Perez-Arques C."/>
            <person name="Panchal S."/>
            <person name="Nicolas F.E."/>
            <person name="Ganguly P."/>
            <person name="Pangilinan J."/>
            <person name="Grigoriev I."/>
            <person name="Heitman J."/>
            <person name="Sanya K."/>
            <person name="Garre V."/>
        </authorList>
    </citation>
    <scope>NUCLEOTIDE SEQUENCE [LARGE SCALE GENOMIC DNA]</scope>
    <source>
        <strain evidence="7 8">MU402</strain>
    </source>
</reference>
<dbReference type="PANTHER" id="PTHR28525">
    <property type="entry name" value="REACTIVE OXYGEN SPECIES MODULATOR 1"/>
    <property type="match status" value="1"/>
</dbReference>
<proteinExistence type="inferred from homology"/>
<evidence type="ECO:0000256" key="4">
    <source>
        <dbReference type="ARBA" id="ARBA00022989"/>
    </source>
</evidence>
<sequence>MEPSTFEKMKMGAAMGGTVGLCIGFVFGSISLMRFGSGNKSPISMLSQYMIGSAASFGFFMSIGSVVRSENRLAATPNIHLPVVINQRHMLNNKAKYNSE</sequence>
<name>A0A8H4BQT1_MUCCL</name>
<comment type="caution">
    <text evidence="7">The sequence shown here is derived from an EMBL/GenBank/DDBJ whole genome shotgun (WGS) entry which is preliminary data.</text>
</comment>